<dbReference type="InterPro" id="IPR036390">
    <property type="entry name" value="WH_DNA-bd_sf"/>
</dbReference>
<dbReference type="EMBL" id="SGIM01000002">
    <property type="protein sequence ID" value="RZF55990.1"/>
    <property type="molecule type" value="Genomic_DNA"/>
</dbReference>
<dbReference type="InterPro" id="IPR005119">
    <property type="entry name" value="LysR_subst-bd"/>
</dbReference>
<organism evidence="6 7">
    <name type="scientific">Acinetobacter halotolerans</name>
    <dbReference type="NCBI Taxonomy" id="1752076"/>
    <lineage>
        <taxon>Bacteria</taxon>
        <taxon>Pseudomonadati</taxon>
        <taxon>Pseudomonadota</taxon>
        <taxon>Gammaproteobacteria</taxon>
        <taxon>Moraxellales</taxon>
        <taxon>Moraxellaceae</taxon>
        <taxon>Acinetobacter</taxon>
    </lineage>
</organism>
<dbReference type="InterPro" id="IPR036388">
    <property type="entry name" value="WH-like_DNA-bd_sf"/>
</dbReference>
<keyword evidence="4" id="KW-0804">Transcription</keyword>
<keyword evidence="3" id="KW-0238">DNA-binding</keyword>
<evidence type="ECO:0000313" key="6">
    <source>
        <dbReference type="EMBL" id="RZF55990.1"/>
    </source>
</evidence>
<gene>
    <name evidence="6" type="ORF">EXE30_04130</name>
</gene>
<dbReference type="SUPFAM" id="SSF46785">
    <property type="entry name" value="Winged helix' DNA-binding domain"/>
    <property type="match status" value="1"/>
</dbReference>
<dbReference type="InterPro" id="IPR000847">
    <property type="entry name" value="LysR_HTH_N"/>
</dbReference>
<dbReference type="GO" id="GO:0003700">
    <property type="term" value="F:DNA-binding transcription factor activity"/>
    <property type="evidence" value="ECO:0007669"/>
    <property type="project" value="InterPro"/>
</dbReference>
<evidence type="ECO:0000313" key="7">
    <source>
        <dbReference type="Proteomes" id="UP000292110"/>
    </source>
</evidence>
<accession>A0A4Q6XLG8</accession>
<dbReference type="Gene3D" id="3.40.190.10">
    <property type="entry name" value="Periplasmic binding protein-like II"/>
    <property type="match status" value="2"/>
</dbReference>
<reference evidence="6 7" key="1">
    <citation type="submission" date="2019-02" db="EMBL/GenBank/DDBJ databases">
        <title>The draft genome of Acinetobacter halotolerans strain JCM 31009.</title>
        <authorList>
            <person name="Qin J."/>
            <person name="Feng Y."/>
            <person name="Nemec A."/>
            <person name="Zong Z."/>
        </authorList>
    </citation>
    <scope>NUCLEOTIDE SEQUENCE [LARGE SCALE GENOMIC DNA]</scope>
    <source>
        <strain evidence="6 7">JCM 31009</strain>
    </source>
</reference>
<dbReference type="AlphaFoldDB" id="A0A4Q6XLG8"/>
<evidence type="ECO:0000259" key="5">
    <source>
        <dbReference type="PROSITE" id="PS50931"/>
    </source>
</evidence>
<sequence length="307" mass="34579">MNYGVLVEKKPSFQKPHISLNWLKTFDVAARVNSFKLAADELCITPSAVSQQIKELERALGIPLFNRKSQGLYLNEAGQIYWQEIRTALSIIQSATDKIRPNKYQYKLKISLIPPIANHFIFPNLACFNKQHPDIKLIFEVNEKLVDLNTSDVDVAIRYSSSLGKEGDYEKLTPVLVQPVCNHILAQTLDLSANPHNIVNAPLIHMSNTPSMWTDFLKVMGLEKALSVNDIYVNDYQAAMSAVLSQGVAITLYSLEKSYIKQHNLVNFPSLQLEFGAIYAVTAKGRLQETAIEHFITWLKSLLKSSD</sequence>
<evidence type="ECO:0000256" key="3">
    <source>
        <dbReference type="ARBA" id="ARBA00023125"/>
    </source>
</evidence>
<dbReference type="PANTHER" id="PTHR30537">
    <property type="entry name" value="HTH-TYPE TRANSCRIPTIONAL REGULATOR"/>
    <property type="match status" value="1"/>
</dbReference>
<dbReference type="Pfam" id="PF00126">
    <property type="entry name" value="HTH_1"/>
    <property type="match status" value="1"/>
</dbReference>
<dbReference type="Pfam" id="PF03466">
    <property type="entry name" value="LysR_substrate"/>
    <property type="match status" value="1"/>
</dbReference>
<evidence type="ECO:0000256" key="2">
    <source>
        <dbReference type="ARBA" id="ARBA00023015"/>
    </source>
</evidence>
<dbReference type="PRINTS" id="PR00039">
    <property type="entry name" value="HTHLYSR"/>
</dbReference>
<dbReference type="SUPFAM" id="SSF53850">
    <property type="entry name" value="Periplasmic binding protein-like II"/>
    <property type="match status" value="1"/>
</dbReference>
<name>A0A4Q6XLG8_9GAMM</name>
<keyword evidence="7" id="KW-1185">Reference proteome</keyword>
<dbReference type="InterPro" id="IPR058163">
    <property type="entry name" value="LysR-type_TF_proteobact-type"/>
</dbReference>
<evidence type="ECO:0000256" key="1">
    <source>
        <dbReference type="ARBA" id="ARBA00009437"/>
    </source>
</evidence>
<proteinExistence type="inferred from homology"/>
<dbReference type="Gene3D" id="1.10.10.10">
    <property type="entry name" value="Winged helix-like DNA-binding domain superfamily/Winged helix DNA-binding domain"/>
    <property type="match status" value="1"/>
</dbReference>
<evidence type="ECO:0000256" key="4">
    <source>
        <dbReference type="ARBA" id="ARBA00023163"/>
    </source>
</evidence>
<comment type="caution">
    <text evidence="6">The sequence shown here is derived from an EMBL/GenBank/DDBJ whole genome shotgun (WGS) entry which is preliminary data.</text>
</comment>
<comment type="similarity">
    <text evidence="1">Belongs to the LysR transcriptional regulatory family.</text>
</comment>
<dbReference type="PANTHER" id="PTHR30537:SF5">
    <property type="entry name" value="HTH-TYPE TRANSCRIPTIONAL ACTIVATOR TTDR-RELATED"/>
    <property type="match status" value="1"/>
</dbReference>
<dbReference type="GO" id="GO:0003677">
    <property type="term" value="F:DNA binding"/>
    <property type="evidence" value="ECO:0007669"/>
    <property type="project" value="UniProtKB-KW"/>
</dbReference>
<feature type="domain" description="HTH lysR-type" evidence="5">
    <location>
        <begin position="18"/>
        <end position="75"/>
    </location>
</feature>
<keyword evidence="2" id="KW-0805">Transcription regulation</keyword>
<dbReference type="Proteomes" id="UP000292110">
    <property type="component" value="Unassembled WGS sequence"/>
</dbReference>
<protein>
    <submittedName>
        <fullName evidence="6">LysR family transcriptional regulator</fullName>
    </submittedName>
</protein>
<dbReference type="PROSITE" id="PS50931">
    <property type="entry name" value="HTH_LYSR"/>
    <property type="match status" value="1"/>
</dbReference>